<dbReference type="AlphaFoldDB" id="A0A6G1X4P9"/>
<proteinExistence type="predicted"/>
<evidence type="ECO:0000313" key="2">
    <source>
        <dbReference type="Proteomes" id="UP000480185"/>
    </source>
</evidence>
<name>A0A6G1X4P9_9BACI</name>
<protein>
    <recommendedName>
        <fullName evidence="3">RNA polymerase sigma-70 region 4 domain-containing protein</fullName>
    </recommendedName>
</protein>
<organism evidence="1 2">
    <name type="scientific">Salinibacillus xinjiangensis</name>
    <dbReference type="NCBI Taxonomy" id="1229268"/>
    <lineage>
        <taxon>Bacteria</taxon>
        <taxon>Bacillati</taxon>
        <taxon>Bacillota</taxon>
        <taxon>Bacilli</taxon>
        <taxon>Bacillales</taxon>
        <taxon>Bacillaceae</taxon>
        <taxon>Salinibacillus</taxon>
    </lineage>
</organism>
<dbReference type="Proteomes" id="UP000480185">
    <property type="component" value="Unassembled WGS sequence"/>
</dbReference>
<comment type="caution">
    <text evidence="1">The sequence shown here is derived from an EMBL/GenBank/DDBJ whole genome shotgun (WGS) entry which is preliminary data.</text>
</comment>
<dbReference type="EMBL" id="WJNH01000003">
    <property type="protein sequence ID" value="MRG85973.1"/>
    <property type="molecule type" value="Genomic_DNA"/>
</dbReference>
<dbReference type="RefSeq" id="WP_153727897.1">
    <property type="nucleotide sequence ID" value="NZ_WJNH01000003.1"/>
</dbReference>
<accession>A0A6G1X4P9</accession>
<evidence type="ECO:0000313" key="1">
    <source>
        <dbReference type="EMBL" id="MRG85973.1"/>
    </source>
</evidence>
<gene>
    <name evidence="1" type="ORF">GH754_06450</name>
</gene>
<dbReference type="OrthoDB" id="95590at2"/>
<evidence type="ECO:0008006" key="3">
    <source>
        <dbReference type="Google" id="ProtNLM"/>
    </source>
</evidence>
<keyword evidence="2" id="KW-1185">Reference proteome</keyword>
<sequence length="800" mass="95349">MYNLYVLCLYGISLRQVKNLVKSGLSLKDFEDRTEKINELINHKPTLVRKIDDIIPIISDVERADNLYQLAHMGLSEVIIKNLIDLNISYFDINELTLEKFSEMNGGNRKSVYKKIISSFEKVEQSKGRISNWKLRELILDILNNLKLDEIIHFNKIEELISSESHLKINRNAIQSVLKELHSTKYIIYDSNEVKRYYPKLTDFIRKEFKDKKIFIERLQGKTLSQLANYYQYSRQGIRNIEKRVLKRMPFFEEELRYNETFGKFDIEQDLFCNLFQEPPEVYNYLNLKYDKGNKCILDDVFNPKFTEVQRRQILRYYNVFLNKKGEIKELSKISIFDEVVSKYAINSVTDAEIVDKFNEYIIKNNLPRNYLSDESSLRGISDRCQLSIKGKGNTYRYYDFEVITNEAIGILKELIEVEPGVYSMRKIFSENPEIMNEFDIRTEHELHNLYRRMIDVDGVIYNRMPEFTIGNVTKREFLVELFKEYSPIPLKEFAEFVEEVYGLRQDSLTSFILSNLNNYIYEDVIKTDYIELSDEEYYQLKNLLTRPIYTMEEIKKLGSSITHDFGESFINNMTLSKVGYQIRSNFVLSNIFNSVDEYFRNMILSQDYFVNEHLPVYQTQSFKVVIYNLEKNFEIFKIETDIYITFKKLSHAGISLDDIMDYKRALLEFIEEDENKYFTLLSIREEGFEHPLDDLGFPNTFYERLIWAFEEFRAVQTSTGYILKKTDGILSLREFLYDYVSERRVVKLEGLIDEIKDIYGIFLDTTKVIYSLKQTDVFYSEEMFKFYIDKEDFYEEVYE</sequence>
<reference evidence="1 2" key="1">
    <citation type="submission" date="2019-11" db="EMBL/GenBank/DDBJ databases">
        <authorList>
            <person name="Li J."/>
        </authorList>
    </citation>
    <scope>NUCLEOTIDE SEQUENCE [LARGE SCALE GENOMIC DNA]</scope>
    <source>
        <strain evidence="1 2">J4</strain>
    </source>
</reference>